<gene>
    <name evidence="2" type="primary">nahK</name>
    <name evidence="2" type="ORF">CAGA_06580</name>
</gene>
<evidence type="ECO:0000313" key="3">
    <source>
        <dbReference type="Proteomes" id="UP000297714"/>
    </source>
</evidence>
<proteinExistence type="predicted"/>
<dbReference type="EMBL" id="SRMQ01000002">
    <property type="protein sequence ID" value="TGJ77289.1"/>
    <property type="molecule type" value="Genomic_DNA"/>
</dbReference>
<dbReference type="InterPro" id="IPR002575">
    <property type="entry name" value="Aminoglycoside_PTrfase"/>
</dbReference>
<dbReference type="GO" id="GO:0016301">
    <property type="term" value="F:kinase activity"/>
    <property type="evidence" value="ECO:0007669"/>
    <property type="project" value="UniProtKB-KW"/>
</dbReference>
<feature type="domain" description="Aminoglycoside phosphotransferase" evidence="1">
    <location>
        <begin position="26"/>
        <end position="273"/>
    </location>
</feature>
<dbReference type="SUPFAM" id="SSF56112">
    <property type="entry name" value="Protein kinase-like (PK-like)"/>
    <property type="match status" value="1"/>
</dbReference>
<dbReference type="Gene3D" id="3.90.1200.10">
    <property type="match status" value="1"/>
</dbReference>
<dbReference type="Proteomes" id="UP000297714">
    <property type="component" value="Unassembled WGS sequence"/>
</dbReference>
<name>A0A4Z0Y086_9FIRM</name>
<dbReference type="AlphaFoldDB" id="A0A4Z0Y086"/>
<keyword evidence="2" id="KW-0808">Transferase</keyword>
<dbReference type="PANTHER" id="PTHR21064:SF5">
    <property type="entry name" value="SLR1880 PROTEIN"/>
    <property type="match status" value="1"/>
</dbReference>
<comment type="caution">
    <text evidence="2">The sequence shown here is derived from an EMBL/GenBank/DDBJ whole genome shotgun (WGS) entry which is preliminary data.</text>
</comment>
<protein>
    <submittedName>
        <fullName evidence="2">N-acetylhexosamine 1-kinase</fullName>
        <ecNumber evidence="2">2.7.1.162</ecNumber>
    </submittedName>
</protein>
<keyword evidence="2" id="KW-0418">Kinase</keyword>
<evidence type="ECO:0000313" key="2">
    <source>
        <dbReference type="EMBL" id="TGJ77289.1"/>
    </source>
</evidence>
<dbReference type="Pfam" id="PF01636">
    <property type="entry name" value="APH"/>
    <property type="match status" value="1"/>
</dbReference>
<dbReference type="InterPro" id="IPR011009">
    <property type="entry name" value="Kinase-like_dom_sf"/>
</dbReference>
<reference evidence="2 3" key="1">
    <citation type="submission" date="2019-04" db="EMBL/GenBank/DDBJ databases">
        <authorList>
            <person name="Poehlein A."/>
            <person name="Bengelsdorf F.R."/>
            <person name="Duerre P."/>
            <person name="Daniel R."/>
        </authorList>
    </citation>
    <scope>NUCLEOTIDE SEQUENCE [LARGE SCALE GENOMIC DNA]</scope>
    <source>
        <strain evidence="2 3">BS-1</strain>
    </source>
</reference>
<keyword evidence="3" id="KW-1185">Reference proteome</keyword>
<dbReference type="EC" id="2.7.1.162" evidence="2"/>
<accession>A0A4Z0Y086</accession>
<dbReference type="OrthoDB" id="526037at2"/>
<sequence>MKPVNKALFPSIVEKFQFDGQFVGLLPYGSGHINDTYSVIFQMDEHINRYILQRINTDVFCNPVELMENVVGVTRYLHSAITKAGGDPKRETLNLIPTVDGSYYYVDEQGGYWRAYLFIENTVTLQRARNKADFYESARSFGRFQLLLADYPAETLHETIPLFHNTPNRILQFQEALQADKKGRADKVRKEIDFVLEREEFTHVLVDLQAQGKLPLRVTHNDTKLNNVLIDAGTGLGICVIDLDTVMPGLSLNDFGDSIRFGASTAAEDEPDLSKVNFDLDLFEAYTQGYLEVAGKVLTDAEIDNLPVGAKMLTLECGIRFLTDYLAGDIYFKTAHPNQNLDRARTQFKLVQDMEEKWDAMFDIVKKHRNK</sequence>
<dbReference type="InterPro" id="IPR050249">
    <property type="entry name" value="Pseudomonas-type_ThrB"/>
</dbReference>
<evidence type="ECO:0000259" key="1">
    <source>
        <dbReference type="Pfam" id="PF01636"/>
    </source>
</evidence>
<dbReference type="PANTHER" id="PTHR21064">
    <property type="entry name" value="AMINOGLYCOSIDE PHOSPHOTRANSFERASE DOMAIN-CONTAINING PROTEIN-RELATED"/>
    <property type="match status" value="1"/>
</dbReference>
<organism evidence="2 3">
    <name type="scientific">Caproiciproducens galactitolivorans</name>
    <dbReference type="NCBI Taxonomy" id="642589"/>
    <lineage>
        <taxon>Bacteria</taxon>
        <taxon>Bacillati</taxon>
        <taxon>Bacillota</taxon>
        <taxon>Clostridia</taxon>
        <taxon>Eubacteriales</taxon>
        <taxon>Acutalibacteraceae</taxon>
        <taxon>Caproiciproducens</taxon>
    </lineage>
</organism>
<dbReference type="RefSeq" id="WP_135657666.1">
    <property type="nucleotide sequence ID" value="NZ_JAJUFJ010000002.1"/>
</dbReference>